<keyword evidence="3" id="KW-0862">Zinc</keyword>
<feature type="domain" description="SMP-30/Gluconolactonase/LRE-like region" evidence="4">
    <location>
        <begin position="22"/>
        <end position="264"/>
    </location>
</feature>
<dbReference type="EMBL" id="FTNM01000006">
    <property type="protein sequence ID" value="SIR41132.1"/>
    <property type="molecule type" value="Genomic_DNA"/>
</dbReference>
<dbReference type="RefSeq" id="WP_007660621.1">
    <property type="nucleotide sequence ID" value="NZ_FTNM01000006.1"/>
</dbReference>
<feature type="binding site" evidence="3">
    <location>
        <position position="108"/>
    </location>
    <ligand>
        <name>substrate</name>
    </ligand>
</feature>
<feature type="binding site" evidence="3">
    <location>
        <position position="126"/>
    </location>
    <ligand>
        <name>substrate</name>
    </ligand>
</feature>
<feature type="binding site" evidence="3">
    <location>
        <position position="154"/>
    </location>
    <ligand>
        <name>a divalent metal cation</name>
        <dbReference type="ChEBI" id="CHEBI:60240"/>
    </ligand>
</feature>
<evidence type="ECO:0000259" key="4">
    <source>
        <dbReference type="Pfam" id="PF08450"/>
    </source>
</evidence>
<dbReference type="InterPro" id="IPR011042">
    <property type="entry name" value="6-blade_b-propeller_TolB-like"/>
</dbReference>
<dbReference type="GO" id="GO:0019853">
    <property type="term" value="P:L-ascorbic acid biosynthetic process"/>
    <property type="evidence" value="ECO:0007669"/>
    <property type="project" value="TreeGrafter"/>
</dbReference>
<reference evidence="6" key="1">
    <citation type="submission" date="2017-01" db="EMBL/GenBank/DDBJ databases">
        <authorList>
            <person name="Varghese N."/>
            <person name="Submissions S."/>
        </authorList>
    </citation>
    <scope>NUCLEOTIDE SEQUENCE [LARGE SCALE GENOMIC DNA]</scope>
    <source>
        <strain evidence="6">DM9</strain>
    </source>
</reference>
<sequence length="300" mass="33053">MSRAKNYSELEAELVLDAKATLGEGAIWHPAEKRLYWVDIEGRELHLFDPTTEEDTVWPVGERAGTVVPIVNGGALVALQNGIHFINTETGELTLVANPLEQDDIRFNDGKCDPAGRFWVGTMALDSREGAAVLYRMEHDGQIAQVLDNLSVSNGLVWTADKSRMYFIDTPTRKVQSFSYDHDTGTIQKERDVIAIPEHEGKPDGMTIDERGRLWIALYGGGGVGCWDPETGELLLKVKVPAPHTTSCAFGGERLDTLYITTARNGLDNDQLHEFPKSGGIFALKPDAKGVPANFFLSRL</sequence>
<accession>A0A1N7APZ1</accession>
<dbReference type="SUPFAM" id="SSF63829">
    <property type="entry name" value="Calcium-dependent phosphotriesterase"/>
    <property type="match status" value="1"/>
</dbReference>
<feature type="binding site" evidence="3">
    <location>
        <position position="24"/>
    </location>
    <ligand>
        <name>a divalent metal cation</name>
        <dbReference type="ChEBI" id="CHEBI:60240"/>
    </ligand>
</feature>
<comment type="cofactor">
    <cofactor evidence="3">
        <name>Zn(2+)</name>
        <dbReference type="ChEBI" id="CHEBI:29105"/>
    </cofactor>
    <text evidence="3">Binds 1 divalent metal cation per subunit.</text>
</comment>
<dbReference type="GO" id="GO:0005509">
    <property type="term" value="F:calcium ion binding"/>
    <property type="evidence" value="ECO:0007669"/>
    <property type="project" value="TreeGrafter"/>
</dbReference>
<dbReference type="OrthoDB" id="2633250at2"/>
<protein>
    <submittedName>
        <fullName evidence="5">Sugar lactone lactonase YvrE</fullName>
    </submittedName>
</protein>
<gene>
    <name evidence="5" type="ORF">SAMN05421545_3488</name>
</gene>
<keyword evidence="6" id="KW-1185">Reference proteome</keyword>
<dbReference type="PRINTS" id="PR01790">
    <property type="entry name" value="SMP30FAMILY"/>
</dbReference>
<dbReference type="AlphaFoldDB" id="A0A1N7APZ1"/>
<dbReference type="GO" id="GO:0004341">
    <property type="term" value="F:gluconolactonase activity"/>
    <property type="evidence" value="ECO:0007669"/>
    <property type="project" value="TreeGrafter"/>
</dbReference>
<comment type="similarity">
    <text evidence="1">Belongs to the SMP-30/CGR1 family.</text>
</comment>
<evidence type="ECO:0000256" key="3">
    <source>
        <dbReference type="PIRSR" id="PIRSR605511-2"/>
    </source>
</evidence>
<dbReference type="InterPro" id="IPR013658">
    <property type="entry name" value="SGL"/>
</dbReference>
<dbReference type="Pfam" id="PF08450">
    <property type="entry name" value="SGL"/>
    <property type="match status" value="1"/>
</dbReference>
<feature type="binding site" evidence="3">
    <location>
        <position position="204"/>
    </location>
    <ligand>
        <name>a divalent metal cation</name>
        <dbReference type="ChEBI" id="CHEBI:60240"/>
    </ligand>
</feature>
<evidence type="ECO:0000256" key="2">
    <source>
        <dbReference type="PIRSR" id="PIRSR605511-1"/>
    </source>
</evidence>
<organism evidence="5 6">
    <name type="scientific">Pontibacter lucknowensis</name>
    <dbReference type="NCBI Taxonomy" id="1077936"/>
    <lineage>
        <taxon>Bacteria</taxon>
        <taxon>Pseudomonadati</taxon>
        <taxon>Bacteroidota</taxon>
        <taxon>Cytophagia</taxon>
        <taxon>Cytophagales</taxon>
        <taxon>Hymenobacteraceae</taxon>
        <taxon>Pontibacter</taxon>
    </lineage>
</organism>
<evidence type="ECO:0000256" key="1">
    <source>
        <dbReference type="ARBA" id="ARBA00008853"/>
    </source>
</evidence>
<evidence type="ECO:0000313" key="6">
    <source>
        <dbReference type="Proteomes" id="UP000185924"/>
    </source>
</evidence>
<dbReference type="PANTHER" id="PTHR10907">
    <property type="entry name" value="REGUCALCIN"/>
    <property type="match status" value="1"/>
</dbReference>
<dbReference type="PANTHER" id="PTHR10907:SF47">
    <property type="entry name" value="REGUCALCIN"/>
    <property type="match status" value="1"/>
</dbReference>
<keyword evidence="3" id="KW-0479">Metal-binding</keyword>
<dbReference type="InterPro" id="IPR005511">
    <property type="entry name" value="SMP-30"/>
</dbReference>
<name>A0A1N7APZ1_9BACT</name>
<dbReference type="Proteomes" id="UP000185924">
    <property type="component" value="Unassembled WGS sequence"/>
</dbReference>
<dbReference type="Gene3D" id="2.120.10.30">
    <property type="entry name" value="TolB, C-terminal domain"/>
    <property type="match status" value="1"/>
</dbReference>
<feature type="binding site" evidence="3">
    <location>
        <position position="106"/>
    </location>
    <ligand>
        <name>substrate</name>
    </ligand>
</feature>
<feature type="active site" description="Proton donor/acceptor" evidence="2">
    <location>
        <position position="204"/>
    </location>
</feature>
<proteinExistence type="inferred from homology"/>
<dbReference type="STRING" id="1077936.SAMN05421545_3488"/>
<evidence type="ECO:0000313" key="5">
    <source>
        <dbReference type="EMBL" id="SIR41132.1"/>
    </source>
</evidence>